<feature type="domain" description="CHASE" evidence="13">
    <location>
        <begin position="63"/>
        <end position="250"/>
    </location>
</feature>
<comment type="catalytic activity">
    <reaction evidence="1">
        <text>ATP + protein L-histidine = ADP + protein N-phospho-L-histidine.</text>
        <dbReference type="EC" id="2.7.13.3"/>
    </reaction>
</comment>
<comment type="subcellular location">
    <subcellularLocation>
        <location evidence="2">Membrane</location>
    </subcellularLocation>
</comment>
<dbReference type="PANTHER" id="PTHR41523:SF8">
    <property type="entry name" value="ETHYLENE RESPONSE SENSOR PROTEIN"/>
    <property type="match status" value="1"/>
</dbReference>
<keyword evidence="8" id="KW-0418">Kinase</keyword>
<sequence>MKINAAQLAMLLVAVLSAIGAWAFNRNDYLAVETYLQQAALEIEQRIEGQISVLYAARGLFLTIGEVDRAVFKDYLKASEVRRRVPGMQGVGYAQRFLPGEEEAVESRLRRDYGVDRTIWPETDQNLRYPIVLLEPDDERNRAALGFDMFSEAVRREAMMAALQSGQATASRPVKLVQEIDEKTQAGFLIYLPMFAQGNTGGAPDGYVYAPFRAHDLFRAVLSTIPNIDLVAAYSEGAENDIALYGGDDDVWGAHDFVIKVGGRDWTIYLKTERQHFSAWRVASLLSVIAGIMATLFFWRLFRENETRIQTLQALADERKARADLKDLYLKETNHRFKNLLARILSIARLSSRSASNLDEYLRDFSRRIEAMSRVQDLLAASARKSATLSSLLRDEINLMCETSDEILSLAGPEVELSESQVQALGLVIHELATNSAKYGAFKKESGIDISWKCSKHSTGYDEVRLLWIEKGFENDEPDLDREGFGSKLAKLMVEGQLEGVFQRRFEKPTLVIEISFPL</sequence>
<dbReference type="Gene3D" id="3.30.450.350">
    <property type="entry name" value="CHASE domain"/>
    <property type="match status" value="1"/>
</dbReference>
<keyword evidence="4" id="KW-0597">Phosphoprotein</keyword>
<keyword evidence="15" id="KW-1185">Reference proteome</keyword>
<dbReference type="RefSeq" id="WP_379878826.1">
    <property type="nucleotide sequence ID" value="NZ_JBHPON010000001.1"/>
</dbReference>
<evidence type="ECO:0000256" key="7">
    <source>
        <dbReference type="ARBA" id="ARBA00022741"/>
    </source>
</evidence>
<evidence type="ECO:0000313" key="15">
    <source>
        <dbReference type="Proteomes" id="UP001596116"/>
    </source>
</evidence>
<dbReference type="Pfam" id="PF07536">
    <property type="entry name" value="HWE_HK"/>
    <property type="match status" value="1"/>
</dbReference>
<dbReference type="Pfam" id="PF03924">
    <property type="entry name" value="CHASE"/>
    <property type="match status" value="1"/>
</dbReference>
<proteinExistence type="predicted"/>
<accession>A0ABW1KUR4</accession>
<evidence type="ECO:0000256" key="9">
    <source>
        <dbReference type="ARBA" id="ARBA00022840"/>
    </source>
</evidence>
<evidence type="ECO:0000256" key="12">
    <source>
        <dbReference type="SAM" id="Phobius"/>
    </source>
</evidence>
<evidence type="ECO:0000256" key="2">
    <source>
        <dbReference type="ARBA" id="ARBA00004370"/>
    </source>
</evidence>
<keyword evidence="11 12" id="KW-0472">Membrane</keyword>
<evidence type="ECO:0000313" key="14">
    <source>
        <dbReference type="EMBL" id="MFC6035684.1"/>
    </source>
</evidence>
<dbReference type="InterPro" id="IPR042240">
    <property type="entry name" value="CHASE_sf"/>
</dbReference>
<evidence type="ECO:0000256" key="10">
    <source>
        <dbReference type="ARBA" id="ARBA00022989"/>
    </source>
</evidence>
<dbReference type="SMART" id="SM01079">
    <property type="entry name" value="CHASE"/>
    <property type="match status" value="1"/>
</dbReference>
<dbReference type="EMBL" id="JBHPON010000001">
    <property type="protein sequence ID" value="MFC6035684.1"/>
    <property type="molecule type" value="Genomic_DNA"/>
</dbReference>
<protein>
    <recommendedName>
        <fullName evidence="3">histidine kinase</fullName>
        <ecNumber evidence="3">2.7.13.3</ecNumber>
    </recommendedName>
</protein>
<dbReference type="InterPro" id="IPR006189">
    <property type="entry name" value="CHASE_dom"/>
</dbReference>
<dbReference type="SMART" id="SM00911">
    <property type="entry name" value="HWE_HK"/>
    <property type="match status" value="1"/>
</dbReference>
<dbReference type="PANTHER" id="PTHR41523">
    <property type="entry name" value="TWO-COMPONENT SYSTEM SENSOR PROTEIN"/>
    <property type="match status" value="1"/>
</dbReference>
<reference evidence="14 15" key="1">
    <citation type="submission" date="2024-09" db="EMBL/GenBank/DDBJ databases">
        <authorList>
            <person name="Zhang Z.-H."/>
        </authorList>
    </citation>
    <scope>NUCLEOTIDE SEQUENCE [LARGE SCALE GENOMIC DNA]</scope>
    <source>
        <strain evidence="14 15">HHTR114</strain>
    </source>
</reference>
<feature type="transmembrane region" description="Helical" evidence="12">
    <location>
        <begin position="279"/>
        <end position="299"/>
    </location>
</feature>
<dbReference type="Proteomes" id="UP001596116">
    <property type="component" value="Unassembled WGS sequence"/>
</dbReference>
<evidence type="ECO:0000256" key="8">
    <source>
        <dbReference type="ARBA" id="ARBA00022777"/>
    </source>
</evidence>
<evidence type="ECO:0000256" key="11">
    <source>
        <dbReference type="ARBA" id="ARBA00023136"/>
    </source>
</evidence>
<evidence type="ECO:0000256" key="6">
    <source>
        <dbReference type="ARBA" id="ARBA00022692"/>
    </source>
</evidence>
<keyword evidence="6 12" id="KW-0812">Transmembrane</keyword>
<evidence type="ECO:0000256" key="4">
    <source>
        <dbReference type="ARBA" id="ARBA00022553"/>
    </source>
</evidence>
<organism evidence="14 15">
    <name type="scientific">Hyphococcus aureus</name>
    <dbReference type="NCBI Taxonomy" id="2666033"/>
    <lineage>
        <taxon>Bacteria</taxon>
        <taxon>Pseudomonadati</taxon>
        <taxon>Pseudomonadota</taxon>
        <taxon>Alphaproteobacteria</taxon>
        <taxon>Parvularculales</taxon>
        <taxon>Parvularculaceae</taxon>
        <taxon>Hyphococcus</taxon>
    </lineage>
</organism>
<keyword evidence="5" id="KW-0808">Transferase</keyword>
<keyword evidence="9" id="KW-0067">ATP-binding</keyword>
<evidence type="ECO:0000259" key="13">
    <source>
        <dbReference type="PROSITE" id="PS50839"/>
    </source>
</evidence>
<evidence type="ECO:0000256" key="1">
    <source>
        <dbReference type="ARBA" id="ARBA00000085"/>
    </source>
</evidence>
<gene>
    <name evidence="14" type="ORF">ACFMB1_09035</name>
</gene>
<dbReference type="EC" id="2.7.13.3" evidence="3"/>
<keyword evidence="10 12" id="KW-1133">Transmembrane helix</keyword>
<keyword evidence="7" id="KW-0547">Nucleotide-binding</keyword>
<evidence type="ECO:0000256" key="5">
    <source>
        <dbReference type="ARBA" id="ARBA00022679"/>
    </source>
</evidence>
<dbReference type="PROSITE" id="PS50839">
    <property type="entry name" value="CHASE"/>
    <property type="match status" value="1"/>
</dbReference>
<evidence type="ECO:0000256" key="3">
    <source>
        <dbReference type="ARBA" id="ARBA00012438"/>
    </source>
</evidence>
<comment type="caution">
    <text evidence="14">The sequence shown here is derived from an EMBL/GenBank/DDBJ whole genome shotgun (WGS) entry which is preliminary data.</text>
</comment>
<name>A0ABW1KUR4_9PROT</name>
<dbReference type="InterPro" id="IPR011102">
    <property type="entry name" value="Sig_transdc_His_kinase_HWE"/>
</dbReference>